<proteinExistence type="predicted"/>
<feature type="modified residue" description="4-aspartylphosphate" evidence="2">
    <location>
        <position position="55"/>
    </location>
</feature>
<sequence>MSEHPATILIADDDPTIRAILQKTFEKAGYRVIVASDGLQAVEFFSAEVTAVLLDLEMPRMNGIEALRRIREIEPDISPIMLTASEDVSSAVEAVKSGAFDYIIKPFHARQLIALVEKAIVTDRNARAVKRLKAELQSAREREIETASRIQQTLLMGTPPTRIPGIEISTLSIPSQKVDGDFYDFFHFGNGFLHLVVGDVMGKGIASALLGAATKSHCLRVIHDLAHLHRLPVEAIDPKTVVTHVSKAMFGQIEAIETFVTLCYGRFDLKRRIFSFVDCGHMRTIHYHAATHSCSLLEGVNMPLGFPEIEPYREVSVSYEPGDLFFFYSDGLTETMDADGRQFGEQALVDAVRLHRMLGCYGLIRHIQDDIVRFSGSHVFQDDFTAVAVGFTDIQQECIEMEDALELENDISRVADVRRFLLGFFSRMENAPMDPVRVDRLVLAATEVVTNIMRHAYDGRTDGKIRMHAVCTSSRIEIRFFDNGIAFDPGSVPPPRFDGTQEGGYGIYIIGQCVDQVTYRRDPLGVNVTRLVMNREPCSSNGSSHEEVRS</sequence>
<keyword evidence="1" id="KW-0378">Hydrolase</keyword>
<dbReference type="InterPro" id="IPR001789">
    <property type="entry name" value="Sig_transdc_resp-reg_receiver"/>
</dbReference>
<dbReference type="InterPro" id="IPR011006">
    <property type="entry name" value="CheY-like_superfamily"/>
</dbReference>
<dbReference type="Pfam" id="PF13581">
    <property type="entry name" value="HATPase_c_2"/>
    <property type="match status" value="1"/>
</dbReference>
<dbReference type="Pfam" id="PF00072">
    <property type="entry name" value="Response_reg"/>
    <property type="match status" value="1"/>
</dbReference>
<name>A0A7C4RTY6_9BACT</name>
<dbReference type="EMBL" id="DSUH01000341">
    <property type="protein sequence ID" value="HGU34108.1"/>
    <property type="molecule type" value="Genomic_DNA"/>
</dbReference>
<evidence type="ECO:0000256" key="1">
    <source>
        <dbReference type="ARBA" id="ARBA00022801"/>
    </source>
</evidence>
<dbReference type="AlphaFoldDB" id="A0A7C4RTY6"/>
<dbReference type="GO" id="GO:0000160">
    <property type="term" value="P:phosphorelay signal transduction system"/>
    <property type="evidence" value="ECO:0007669"/>
    <property type="project" value="InterPro"/>
</dbReference>
<dbReference type="Gene3D" id="3.40.50.2300">
    <property type="match status" value="1"/>
</dbReference>
<dbReference type="InterPro" id="IPR036457">
    <property type="entry name" value="PPM-type-like_dom_sf"/>
</dbReference>
<dbReference type="PROSITE" id="PS50110">
    <property type="entry name" value="RESPONSE_REGULATORY"/>
    <property type="match status" value="1"/>
</dbReference>
<dbReference type="SUPFAM" id="SSF55874">
    <property type="entry name" value="ATPase domain of HSP90 chaperone/DNA topoisomerase II/histidine kinase"/>
    <property type="match status" value="1"/>
</dbReference>
<dbReference type="GO" id="GO:0016791">
    <property type="term" value="F:phosphatase activity"/>
    <property type="evidence" value="ECO:0007669"/>
    <property type="project" value="TreeGrafter"/>
</dbReference>
<dbReference type="Pfam" id="PF07228">
    <property type="entry name" value="SpoIIE"/>
    <property type="match status" value="1"/>
</dbReference>
<evidence type="ECO:0000313" key="5">
    <source>
        <dbReference type="EMBL" id="HGU34108.1"/>
    </source>
</evidence>
<evidence type="ECO:0000259" key="4">
    <source>
        <dbReference type="PROSITE" id="PS50110"/>
    </source>
</evidence>
<protein>
    <submittedName>
        <fullName evidence="5">Response regulator</fullName>
    </submittedName>
</protein>
<dbReference type="InterPro" id="IPR001932">
    <property type="entry name" value="PPM-type_phosphatase-like_dom"/>
</dbReference>
<dbReference type="Gene3D" id="3.60.40.10">
    <property type="entry name" value="PPM-type phosphatase domain"/>
    <property type="match status" value="1"/>
</dbReference>
<dbReference type="SUPFAM" id="SSF81606">
    <property type="entry name" value="PP2C-like"/>
    <property type="match status" value="1"/>
</dbReference>
<dbReference type="InterPro" id="IPR036890">
    <property type="entry name" value="HATPase_C_sf"/>
</dbReference>
<dbReference type="PANTHER" id="PTHR43156">
    <property type="entry name" value="STAGE II SPORULATION PROTEIN E-RELATED"/>
    <property type="match status" value="1"/>
</dbReference>
<dbReference type="InterPro" id="IPR052016">
    <property type="entry name" value="Bact_Sigma-Reg"/>
</dbReference>
<keyword evidence="3" id="KW-0175">Coiled coil</keyword>
<evidence type="ECO:0000256" key="2">
    <source>
        <dbReference type="PROSITE-ProRule" id="PRU00169"/>
    </source>
</evidence>
<dbReference type="InterPro" id="IPR003594">
    <property type="entry name" value="HATPase_dom"/>
</dbReference>
<dbReference type="Gene3D" id="3.30.565.10">
    <property type="entry name" value="Histidine kinase-like ATPase, C-terminal domain"/>
    <property type="match status" value="1"/>
</dbReference>
<evidence type="ECO:0000256" key="3">
    <source>
        <dbReference type="SAM" id="Coils"/>
    </source>
</evidence>
<organism evidence="5">
    <name type="scientific">Desulfatirhabdium butyrativorans</name>
    <dbReference type="NCBI Taxonomy" id="340467"/>
    <lineage>
        <taxon>Bacteria</taxon>
        <taxon>Pseudomonadati</taxon>
        <taxon>Thermodesulfobacteriota</taxon>
        <taxon>Desulfobacteria</taxon>
        <taxon>Desulfobacterales</taxon>
        <taxon>Desulfatirhabdiaceae</taxon>
        <taxon>Desulfatirhabdium</taxon>
    </lineage>
</organism>
<keyword evidence="2" id="KW-0597">Phosphoprotein</keyword>
<dbReference type="SMART" id="SM00448">
    <property type="entry name" value="REC"/>
    <property type="match status" value="1"/>
</dbReference>
<gene>
    <name evidence="5" type="ORF">ENS29_14875</name>
</gene>
<feature type="coiled-coil region" evidence="3">
    <location>
        <begin position="122"/>
        <end position="149"/>
    </location>
</feature>
<dbReference type="SUPFAM" id="SSF52172">
    <property type="entry name" value="CheY-like"/>
    <property type="match status" value="1"/>
</dbReference>
<comment type="caution">
    <text evidence="5">The sequence shown here is derived from an EMBL/GenBank/DDBJ whole genome shotgun (WGS) entry which is preliminary data.</text>
</comment>
<dbReference type="SMART" id="SM00331">
    <property type="entry name" value="PP2C_SIG"/>
    <property type="match status" value="1"/>
</dbReference>
<dbReference type="CDD" id="cd16936">
    <property type="entry name" value="HATPase_RsbW-like"/>
    <property type="match status" value="1"/>
</dbReference>
<dbReference type="PANTHER" id="PTHR43156:SF2">
    <property type="entry name" value="STAGE II SPORULATION PROTEIN E"/>
    <property type="match status" value="1"/>
</dbReference>
<feature type="domain" description="Response regulatory" evidence="4">
    <location>
        <begin position="7"/>
        <end position="120"/>
    </location>
</feature>
<accession>A0A7C4RTY6</accession>
<reference evidence="5" key="1">
    <citation type="journal article" date="2020" name="mSystems">
        <title>Genome- and Community-Level Interaction Insights into Carbon Utilization and Element Cycling Functions of Hydrothermarchaeota in Hydrothermal Sediment.</title>
        <authorList>
            <person name="Zhou Z."/>
            <person name="Liu Y."/>
            <person name="Xu W."/>
            <person name="Pan J."/>
            <person name="Luo Z.H."/>
            <person name="Li M."/>
        </authorList>
    </citation>
    <scope>NUCLEOTIDE SEQUENCE [LARGE SCALE GENOMIC DNA]</scope>
    <source>
        <strain evidence="5">SpSt-477</strain>
    </source>
</reference>